<dbReference type="SMART" id="SM00153">
    <property type="entry name" value="VHP"/>
    <property type="match status" value="1"/>
</dbReference>
<evidence type="ECO:0000313" key="4">
    <source>
        <dbReference type="Proteomes" id="UP000001555"/>
    </source>
</evidence>
<dbReference type="EMBL" id="ABJB010083535">
    <property type="status" value="NOT_ANNOTATED_CDS"/>
    <property type="molecule type" value="Genomic_DNA"/>
</dbReference>
<dbReference type="VEuPathDB" id="VectorBase:ISCW020453"/>
<keyword evidence="5" id="KW-1267">Proteomics identification</keyword>
<dbReference type="SUPFAM" id="SSF47050">
    <property type="entry name" value="VHP, Villin headpiece domain"/>
    <property type="match status" value="1"/>
</dbReference>
<dbReference type="Pfam" id="PF02209">
    <property type="entry name" value="VHP"/>
    <property type="match status" value="1"/>
</dbReference>
<reference evidence="2 4" key="1">
    <citation type="submission" date="2008-03" db="EMBL/GenBank/DDBJ databases">
        <title>Annotation of Ixodes scapularis.</title>
        <authorList>
            <consortium name="Ixodes scapularis Genome Project Consortium"/>
            <person name="Caler E."/>
            <person name="Hannick L.I."/>
            <person name="Bidwell S."/>
            <person name="Joardar V."/>
            <person name="Thiagarajan M."/>
            <person name="Amedeo P."/>
            <person name="Galinsky K.J."/>
            <person name="Schobel S."/>
            <person name="Inman J."/>
            <person name="Hostetler J."/>
            <person name="Miller J."/>
            <person name="Hammond M."/>
            <person name="Megy K."/>
            <person name="Lawson D."/>
            <person name="Kodira C."/>
            <person name="Sutton G."/>
            <person name="Meyer J."/>
            <person name="Hill C.A."/>
            <person name="Birren B."/>
            <person name="Nene V."/>
            <person name="Collins F."/>
            <person name="Alarcon-Chaidez F."/>
            <person name="Wikel S."/>
            <person name="Strausberg R."/>
        </authorList>
    </citation>
    <scope>NUCLEOTIDE SEQUENCE [LARGE SCALE GENOMIC DNA]</scope>
    <source>
        <strain evidence="4">Wikel</strain>
        <strain evidence="2">Wikel colony</strain>
    </source>
</reference>
<sequence length="80" mass="9645">MRDYLQDDPSCRDLGTPVIWVKQGLEPPNFTGFFTSWDNDFWKLYLNDEEFLRIFSMAYEEFEGLPKWKKLDLKKKVGLF</sequence>
<accession>B7Q139</accession>
<dbReference type="OrthoDB" id="6375767at2759"/>
<dbReference type="Gene3D" id="1.10.950.10">
    <property type="entry name" value="Villin headpiece domain"/>
    <property type="match status" value="1"/>
</dbReference>
<name>B7Q139_IXOSC</name>
<evidence type="ECO:0000259" key="1">
    <source>
        <dbReference type="PROSITE" id="PS51089"/>
    </source>
</evidence>
<dbReference type="Proteomes" id="UP000001555">
    <property type="component" value="Unassembled WGS sequence"/>
</dbReference>
<dbReference type="PROSITE" id="PS51089">
    <property type="entry name" value="HP"/>
    <property type="match status" value="1"/>
</dbReference>
<dbReference type="HOGENOM" id="CLU_2592435_0_0_1"/>
<gene>
    <name evidence="2" type="ORF">IscW_ISCW020453</name>
</gene>
<dbReference type="InterPro" id="IPR029006">
    <property type="entry name" value="ADF-H/Gelsolin-like_dom_sf"/>
</dbReference>
<dbReference type="EMBL" id="ABJB010986894">
    <property type="status" value="NOT_ANNOTATED_CDS"/>
    <property type="molecule type" value="Genomic_DNA"/>
</dbReference>
<protein>
    <submittedName>
        <fullName evidence="2 3">Villin, putative</fullName>
    </submittedName>
</protein>
<reference evidence="3" key="2">
    <citation type="submission" date="2020-05" db="UniProtKB">
        <authorList>
            <consortium name="EnsemblMetazoa"/>
        </authorList>
    </citation>
    <scope>IDENTIFICATION</scope>
    <source>
        <strain evidence="3">wikel</strain>
    </source>
</reference>
<dbReference type="InterPro" id="IPR003128">
    <property type="entry name" value="Villin_headpiece"/>
</dbReference>
<dbReference type="EMBL" id="DS835835">
    <property type="protein sequence ID" value="EEC12561.1"/>
    <property type="molecule type" value="Genomic_DNA"/>
</dbReference>
<evidence type="ECO:0000313" key="2">
    <source>
        <dbReference type="EMBL" id="EEC12561.1"/>
    </source>
</evidence>
<dbReference type="GO" id="GO:0007010">
    <property type="term" value="P:cytoskeleton organization"/>
    <property type="evidence" value="ECO:0007669"/>
    <property type="project" value="InterPro"/>
</dbReference>
<dbReference type="InParanoid" id="B7Q139"/>
<dbReference type="InterPro" id="IPR036886">
    <property type="entry name" value="Villin_headpiece_dom_sf"/>
</dbReference>
<proteinExistence type="evidence at protein level"/>
<dbReference type="GO" id="GO:0003779">
    <property type="term" value="F:actin binding"/>
    <property type="evidence" value="ECO:0007669"/>
    <property type="project" value="InterPro"/>
</dbReference>
<evidence type="ECO:0000313" key="3">
    <source>
        <dbReference type="EnsemblMetazoa" id="ISCW020453-PA"/>
    </source>
</evidence>
<dbReference type="VEuPathDB" id="VectorBase:ISCI020453"/>
<dbReference type="EMBL" id="ABJB010693347">
    <property type="status" value="NOT_ANNOTATED_CDS"/>
    <property type="molecule type" value="Genomic_DNA"/>
</dbReference>
<dbReference type="Gene3D" id="3.40.20.10">
    <property type="entry name" value="Severin"/>
    <property type="match status" value="1"/>
</dbReference>
<dbReference type="STRING" id="6945.B7Q139"/>
<feature type="domain" description="HP" evidence="1">
    <location>
        <begin position="1"/>
        <end position="80"/>
    </location>
</feature>
<dbReference type="PaxDb" id="6945-B7Q139"/>
<organism>
    <name type="scientific">Ixodes scapularis</name>
    <name type="common">Black-legged tick</name>
    <name type="synonym">Deer tick</name>
    <dbReference type="NCBI Taxonomy" id="6945"/>
    <lineage>
        <taxon>Eukaryota</taxon>
        <taxon>Metazoa</taxon>
        <taxon>Ecdysozoa</taxon>
        <taxon>Arthropoda</taxon>
        <taxon>Chelicerata</taxon>
        <taxon>Arachnida</taxon>
        <taxon>Acari</taxon>
        <taxon>Parasitiformes</taxon>
        <taxon>Ixodida</taxon>
        <taxon>Ixodoidea</taxon>
        <taxon>Ixodidae</taxon>
        <taxon>Ixodinae</taxon>
        <taxon>Ixodes</taxon>
    </lineage>
</organism>
<evidence type="ECO:0007829" key="5">
    <source>
        <dbReference type="PeptideAtlas" id="B7Q139"/>
    </source>
</evidence>
<dbReference type="SUPFAM" id="SSF55753">
    <property type="entry name" value="Actin depolymerizing proteins"/>
    <property type="match status" value="1"/>
</dbReference>
<dbReference type="VEuPathDB" id="VectorBase:ISCP_026438"/>
<dbReference type="AlphaFoldDB" id="B7Q139"/>
<dbReference type="EnsemblMetazoa" id="ISCW020453-RA">
    <property type="protein sequence ID" value="ISCW020453-PA"/>
    <property type="gene ID" value="ISCW020453"/>
</dbReference>
<keyword evidence="4" id="KW-1185">Reference proteome</keyword>